<reference evidence="1 3" key="1">
    <citation type="submission" date="2020-07" db="EMBL/GenBank/DDBJ databases">
        <authorList>
            <person name="Khare M."/>
        </authorList>
    </citation>
    <scope>NUCLEOTIDE SEQUENCE [LARGE SCALE GENOMIC DNA]</scope>
    <source>
        <strain evidence="1 3">P8776</strain>
    </source>
</reference>
<keyword evidence="3" id="KW-1185">Reference proteome</keyword>
<gene>
    <name evidence="1" type="ORF">H0H28_05175</name>
    <name evidence="2" type="ORF">H0H28_11460</name>
</gene>
<evidence type="ECO:0000313" key="2">
    <source>
        <dbReference type="EMBL" id="MBA4505917.1"/>
    </source>
</evidence>
<dbReference type="Proteomes" id="UP000580709">
    <property type="component" value="Unassembled WGS sequence"/>
</dbReference>
<name>A0A838WSK2_9CORY</name>
<dbReference type="AlphaFoldDB" id="A0A838WSK2"/>
<feature type="non-terminal residue" evidence="1">
    <location>
        <position position="1"/>
    </location>
</feature>
<proteinExistence type="predicted"/>
<dbReference type="EMBL" id="JACEOR010000510">
    <property type="protein sequence ID" value="MBA4505917.1"/>
    <property type="molecule type" value="Genomic_DNA"/>
</dbReference>
<sequence>VINSVNAQLTTEDLVEMNLRNVGPERAEPSAIAQDFVSSLS</sequence>
<evidence type="ECO:0000313" key="3">
    <source>
        <dbReference type="Proteomes" id="UP000580709"/>
    </source>
</evidence>
<protein>
    <submittedName>
        <fullName evidence="1">ABC transporter substrate-binding protein</fullName>
    </submittedName>
</protein>
<evidence type="ECO:0000313" key="1">
    <source>
        <dbReference type="EMBL" id="MBA4504724.1"/>
    </source>
</evidence>
<organism evidence="1 3">
    <name type="scientific">Corynebacterium sanguinis</name>
    <dbReference type="NCBI Taxonomy" id="2594913"/>
    <lineage>
        <taxon>Bacteria</taxon>
        <taxon>Bacillati</taxon>
        <taxon>Actinomycetota</taxon>
        <taxon>Actinomycetes</taxon>
        <taxon>Mycobacteriales</taxon>
        <taxon>Corynebacteriaceae</taxon>
        <taxon>Corynebacterium</taxon>
    </lineage>
</organism>
<accession>A0A838WSK2</accession>
<dbReference type="EMBL" id="JACEOR010000182">
    <property type="protein sequence ID" value="MBA4504724.1"/>
    <property type="molecule type" value="Genomic_DNA"/>
</dbReference>
<comment type="caution">
    <text evidence="1">The sequence shown here is derived from an EMBL/GenBank/DDBJ whole genome shotgun (WGS) entry which is preliminary data.</text>
</comment>